<dbReference type="RefSeq" id="WP_298218953.1">
    <property type="nucleotide sequence ID" value="NZ_AP028947.1"/>
</dbReference>
<dbReference type="AlphaFoldDB" id="A0AA86M842"/>
<dbReference type="NCBIfam" id="TIGR01244">
    <property type="entry name" value="TIGR01244 family sulfur transferase"/>
    <property type="match status" value="1"/>
</dbReference>
<dbReference type="InterPro" id="IPR005939">
    <property type="entry name" value="BLH_phosphatase-like"/>
</dbReference>
<keyword evidence="3" id="KW-1185">Reference proteome</keyword>
<protein>
    <recommendedName>
        <fullName evidence="1">Beta-lactamase hydrolase-like protein phosphatase-like domain-containing protein</fullName>
    </recommendedName>
</protein>
<dbReference type="GO" id="GO:0016787">
    <property type="term" value="F:hydrolase activity"/>
    <property type="evidence" value="ECO:0007669"/>
    <property type="project" value="InterPro"/>
</dbReference>
<dbReference type="KEGG" id="lto:RGQ30_06400"/>
<dbReference type="Gene3D" id="3.90.190.10">
    <property type="entry name" value="Protein tyrosine phosphatase superfamily"/>
    <property type="match status" value="1"/>
</dbReference>
<dbReference type="Proteomes" id="UP001329151">
    <property type="component" value="Chromosome"/>
</dbReference>
<feature type="domain" description="Beta-lactamase hydrolase-like protein phosphatase-like" evidence="1">
    <location>
        <begin position="3"/>
        <end position="105"/>
    </location>
</feature>
<accession>A0AA86M842</accession>
<organism evidence="2 3">
    <name type="scientific">Limnobacter thiooxidans</name>
    <dbReference type="NCBI Taxonomy" id="131080"/>
    <lineage>
        <taxon>Bacteria</taxon>
        <taxon>Pseudomonadati</taxon>
        <taxon>Pseudomonadota</taxon>
        <taxon>Betaproteobacteria</taxon>
        <taxon>Burkholderiales</taxon>
        <taxon>Burkholderiaceae</taxon>
        <taxon>Limnobacter</taxon>
    </lineage>
</organism>
<evidence type="ECO:0000313" key="3">
    <source>
        <dbReference type="Proteomes" id="UP001329151"/>
    </source>
</evidence>
<name>A0AA86M842_9BURK</name>
<sequence>MSIRQLSDDVAVCGQITPNDLETIAELGFKTIVNNRPDHEMSGDFGRADIEAKAKSLGLAIHYLPMDVGQPPSQALLEEFNRILDAAEKPVLAYCRSGNRSGQIYMGASALR</sequence>
<dbReference type="SUPFAM" id="SSF52799">
    <property type="entry name" value="(Phosphotyrosine protein) phosphatases II"/>
    <property type="match status" value="1"/>
</dbReference>
<proteinExistence type="predicted"/>
<dbReference type="InterPro" id="IPR029021">
    <property type="entry name" value="Prot-tyrosine_phosphatase-like"/>
</dbReference>
<dbReference type="EMBL" id="AP028947">
    <property type="protein sequence ID" value="BET25139.1"/>
    <property type="molecule type" value="Genomic_DNA"/>
</dbReference>
<reference evidence="2 3" key="1">
    <citation type="submission" date="2023-10" db="EMBL/GenBank/DDBJ databases">
        <title>Complete Genome Sequence of Limnobacter thiooxidans CS-K2T, Isolated from freshwater lake sediments in Bavaria, Germany.</title>
        <authorList>
            <person name="Naruki M."/>
            <person name="Watanabe A."/>
            <person name="Warashina T."/>
            <person name="Morita T."/>
            <person name="Arakawa K."/>
        </authorList>
    </citation>
    <scope>NUCLEOTIDE SEQUENCE [LARGE SCALE GENOMIC DNA]</scope>
    <source>
        <strain evidence="2 3">CS-K2</strain>
    </source>
</reference>
<gene>
    <name evidence="2" type="ORF">RGQ30_06400</name>
</gene>
<evidence type="ECO:0000313" key="2">
    <source>
        <dbReference type="EMBL" id="BET25139.1"/>
    </source>
</evidence>
<evidence type="ECO:0000259" key="1">
    <source>
        <dbReference type="Pfam" id="PF04273"/>
    </source>
</evidence>
<dbReference type="Pfam" id="PF04273">
    <property type="entry name" value="BLH_phosphatase"/>
    <property type="match status" value="1"/>
</dbReference>